<dbReference type="Gene3D" id="3.30.300.30">
    <property type="match status" value="1"/>
</dbReference>
<evidence type="ECO:0000259" key="10">
    <source>
        <dbReference type="Pfam" id="PF13193"/>
    </source>
</evidence>
<evidence type="ECO:0000256" key="4">
    <source>
        <dbReference type="ARBA" id="ARBA00022741"/>
    </source>
</evidence>
<organism evidence="11">
    <name type="scientific">Arion vulgaris</name>
    <dbReference type="NCBI Taxonomy" id="1028688"/>
    <lineage>
        <taxon>Eukaryota</taxon>
        <taxon>Metazoa</taxon>
        <taxon>Spiralia</taxon>
        <taxon>Lophotrochozoa</taxon>
        <taxon>Mollusca</taxon>
        <taxon>Gastropoda</taxon>
        <taxon>Heterobranchia</taxon>
        <taxon>Euthyneura</taxon>
        <taxon>Panpulmonata</taxon>
        <taxon>Eupulmonata</taxon>
        <taxon>Stylommatophora</taxon>
        <taxon>Helicina</taxon>
        <taxon>Arionoidea</taxon>
        <taxon>Arionidae</taxon>
        <taxon>Arion</taxon>
    </lineage>
</organism>
<dbReference type="GO" id="GO:0008218">
    <property type="term" value="P:bioluminescence"/>
    <property type="evidence" value="ECO:0007669"/>
    <property type="project" value="UniProtKB-KW"/>
</dbReference>
<dbReference type="InterPro" id="IPR045851">
    <property type="entry name" value="AMP-bd_C_sf"/>
</dbReference>
<dbReference type="SUPFAM" id="SSF56801">
    <property type="entry name" value="Acetyl-CoA synthetase-like"/>
    <property type="match status" value="1"/>
</dbReference>
<dbReference type="Gene3D" id="3.40.50.12780">
    <property type="entry name" value="N-terminal domain of ligase-like"/>
    <property type="match status" value="1"/>
</dbReference>
<dbReference type="InterPro" id="IPR020845">
    <property type="entry name" value="AMP-binding_CS"/>
</dbReference>
<keyword evidence="5" id="KW-0067">ATP-binding</keyword>
<dbReference type="PROSITE" id="PS00455">
    <property type="entry name" value="AMP_BINDING"/>
    <property type="match status" value="1"/>
</dbReference>
<accession>A0A0B6ZD64</accession>
<name>A0A0B6ZD64_9EUPU</name>
<evidence type="ECO:0000256" key="2">
    <source>
        <dbReference type="ARBA" id="ARBA00012532"/>
    </source>
</evidence>
<keyword evidence="7" id="KW-0599">Photoprotein</keyword>
<dbReference type="Pfam" id="PF13193">
    <property type="entry name" value="AMP-binding_C"/>
    <property type="match status" value="1"/>
</dbReference>
<dbReference type="AlphaFoldDB" id="A0A0B6ZD64"/>
<comment type="similarity">
    <text evidence="1">Belongs to the ATP-dependent AMP-binding enzyme family.</text>
</comment>
<dbReference type="CDD" id="cd05911">
    <property type="entry name" value="Firefly_Luc_like"/>
    <property type="match status" value="1"/>
</dbReference>
<evidence type="ECO:0000313" key="11">
    <source>
        <dbReference type="EMBL" id="CEK65680.1"/>
    </source>
</evidence>
<reference evidence="11" key="1">
    <citation type="submission" date="2014-12" db="EMBL/GenBank/DDBJ databases">
        <title>Insight into the proteome of Arion vulgaris.</title>
        <authorList>
            <person name="Aradska J."/>
            <person name="Bulat T."/>
            <person name="Smidak R."/>
            <person name="Sarate P."/>
            <person name="Gangsoo J."/>
            <person name="Sialana F."/>
            <person name="Bilban M."/>
            <person name="Lubec G."/>
        </authorList>
    </citation>
    <scope>NUCLEOTIDE SEQUENCE</scope>
    <source>
        <tissue evidence="11">Skin</tissue>
    </source>
</reference>
<dbReference type="GO" id="GO:0016405">
    <property type="term" value="F:CoA-ligase activity"/>
    <property type="evidence" value="ECO:0007669"/>
    <property type="project" value="TreeGrafter"/>
</dbReference>
<feature type="domain" description="AMP-binding enzyme C-terminal" evidence="10">
    <location>
        <begin position="502"/>
        <end position="578"/>
    </location>
</feature>
<dbReference type="FunFam" id="3.40.50.12780:FF:000003">
    <property type="entry name" value="Long-chain-fatty-acid--CoA ligase FadD"/>
    <property type="match status" value="1"/>
</dbReference>
<comment type="catalytic activity">
    <reaction evidence="8">
        <text>firefly D-luciferin + ATP + O2 = firefly oxyluciferin + hnu + AMP + CO2 + diphosphate</text>
        <dbReference type="Rhea" id="RHEA:10732"/>
        <dbReference type="ChEBI" id="CHEBI:15379"/>
        <dbReference type="ChEBI" id="CHEBI:16526"/>
        <dbReference type="ChEBI" id="CHEBI:16792"/>
        <dbReference type="ChEBI" id="CHEBI:30212"/>
        <dbReference type="ChEBI" id="CHEBI:30616"/>
        <dbReference type="ChEBI" id="CHEBI:33019"/>
        <dbReference type="ChEBI" id="CHEBI:58038"/>
        <dbReference type="ChEBI" id="CHEBI:456215"/>
        <dbReference type="EC" id="1.13.12.7"/>
    </reaction>
</comment>
<dbReference type="InterPro" id="IPR025110">
    <property type="entry name" value="AMP-bd_C"/>
</dbReference>
<dbReference type="EMBL" id="HACG01018815">
    <property type="protein sequence ID" value="CEK65680.1"/>
    <property type="molecule type" value="Transcribed_RNA"/>
</dbReference>
<evidence type="ECO:0000256" key="1">
    <source>
        <dbReference type="ARBA" id="ARBA00006432"/>
    </source>
</evidence>
<evidence type="ECO:0000256" key="8">
    <source>
        <dbReference type="ARBA" id="ARBA00048497"/>
    </source>
</evidence>
<dbReference type="GO" id="GO:0005524">
    <property type="term" value="F:ATP binding"/>
    <property type="evidence" value="ECO:0007669"/>
    <property type="project" value="UniProtKB-KW"/>
</dbReference>
<protein>
    <recommendedName>
        <fullName evidence="3">Luciferin 4-monooxygenase</fullName>
        <ecNumber evidence="2">1.13.12.7</ecNumber>
    </recommendedName>
</protein>
<sequence length="594" mass="65737">MRHQVYHQCRRILVNDKLKTYATGSQYSKQNKTLLNSNVGHEINLVPRRLLTSQKESTCLISADNIIRSHLPDIVIPENVPFHEYMFGKCDIYKDLPAVTEFLTGRTYTYSQLKENSIRVASALHRLGYRKGDVLLSFSTNHMDISVLMLACASLGIVYSAANPTFTADELSRQLVDSGCLAVFTIPELSETVKEAMNSKSVQNKVKRAFVFGKSHGLQPFQSLLDDDGKGFPDVDIDPLKDVYVLPYSSGTTGLPKGVMLTHYNILANCLQMKASVNVHVGEPTLGLLPLYHIFGMVIVQYCALQNGGILVTLPKFDPEVFLKCIQDAKIELANLVPAVVNFMVKHPLVSKYDITSLRRVYSAAAPLGEGVTKEFLRRHTFGVTLAQGFGMTETSPATNVDTYGSACGSIGTMLVNTLGKIVDVENNKQLGPGEMGEYCVKGPQVMKGYFNNQKATDEIIKPDGWLHTGDIGYVTKDGFVYICDRMKELIKYKGSQVPPAELEALLLEHHDIADVAVIGIPDDRAGELPKAFVVKKNDAKVTEQDIVNFVKEKMAPSKRLHGGVQFVKDIPRNASGKIIRKTIKEKYVTVSRD</sequence>
<keyword evidence="6" id="KW-0455">Luminescence</keyword>
<dbReference type="FunFam" id="3.30.300.30:FF:000007">
    <property type="entry name" value="4-coumarate--CoA ligase 2"/>
    <property type="match status" value="1"/>
</dbReference>
<evidence type="ECO:0000256" key="7">
    <source>
        <dbReference type="ARBA" id="ARBA00023262"/>
    </source>
</evidence>
<proteinExistence type="inferred from homology"/>
<evidence type="ECO:0000259" key="9">
    <source>
        <dbReference type="Pfam" id="PF00501"/>
    </source>
</evidence>
<dbReference type="EC" id="1.13.12.7" evidence="2"/>
<gene>
    <name evidence="11" type="primary">ORF55888</name>
</gene>
<evidence type="ECO:0000256" key="3">
    <source>
        <dbReference type="ARBA" id="ARBA00019043"/>
    </source>
</evidence>
<evidence type="ECO:0000256" key="6">
    <source>
        <dbReference type="ARBA" id="ARBA00023223"/>
    </source>
</evidence>
<dbReference type="InterPro" id="IPR000873">
    <property type="entry name" value="AMP-dep_synth/lig_dom"/>
</dbReference>
<keyword evidence="4" id="KW-0547">Nucleotide-binding</keyword>
<evidence type="ECO:0000256" key="5">
    <source>
        <dbReference type="ARBA" id="ARBA00022840"/>
    </source>
</evidence>
<dbReference type="InterPro" id="IPR042099">
    <property type="entry name" value="ANL_N_sf"/>
</dbReference>
<dbReference type="PANTHER" id="PTHR24096">
    <property type="entry name" value="LONG-CHAIN-FATTY-ACID--COA LIGASE"/>
    <property type="match status" value="1"/>
</dbReference>
<feature type="domain" description="AMP-dependent synthetase/ligase" evidence="9">
    <location>
        <begin position="93"/>
        <end position="451"/>
    </location>
</feature>
<dbReference type="Pfam" id="PF00501">
    <property type="entry name" value="AMP-binding"/>
    <property type="match status" value="1"/>
</dbReference>
<dbReference type="PANTHER" id="PTHR24096:SF422">
    <property type="entry name" value="BCDNA.GH02901"/>
    <property type="match status" value="1"/>
</dbReference>